<feature type="transmembrane region" description="Helical" evidence="1">
    <location>
        <begin position="146"/>
        <end position="164"/>
    </location>
</feature>
<keyword evidence="1" id="KW-0812">Transmembrane</keyword>
<dbReference type="OrthoDB" id="5584028at2759"/>
<keyword evidence="1" id="KW-0472">Membrane</keyword>
<dbReference type="EMBL" id="KV423914">
    <property type="protein sequence ID" value="KZT62950.1"/>
    <property type="molecule type" value="Genomic_DNA"/>
</dbReference>
<name>A0A165KC81_9BASI</name>
<reference evidence="2 3" key="1">
    <citation type="journal article" date="2016" name="Mol. Biol. Evol.">
        <title>Comparative Genomics of Early-Diverging Mushroom-Forming Fungi Provides Insights into the Origins of Lignocellulose Decay Capabilities.</title>
        <authorList>
            <person name="Nagy L.G."/>
            <person name="Riley R."/>
            <person name="Tritt A."/>
            <person name="Adam C."/>
            <person name="Daum C."/>
            <person name="Floudas D."/>
            <person name="Sun H."/>
            <person name="Yadav J.S."/>
            <person name="Pangilinan J."/>
            <person name="Larsson K.H."/>
            <person name="Matsuura K."/>
            <person name="Barry K."/>
            <person name="Labutti K."/>
            <person name="Kuo R."/>
            <person name="Ohm R.A."/>
            <person name="Bhattacharya S.S."/>
            <person name="Shirouzu T."/>
            <person name="Yoshinaga Y."/>
            <person name="Martin F.M."/>
            <person name="Grigoriev I.V."/>
            <person name="Hibbett D.S."/>
        </authorList>
    </citation>
    <scope>NUCLEOTIDE SEQUENCE [LARGE SCALE GENOMIC DNA]</scope>
    <source>
        <strain evidence="2 3">HHB12733</strain>
    </source>
</reference>
<sequence>MATTSAEAGPSSGLAYEERNRLENQLPAVSWDVVAVPAGLTALGVMLGLLRGSRMAGLQFAAENAHRAPKTMDGWYFYQKTKNYRVILGGLKAGALRGLQLGGVGTTYVGLREAGRYVGMQEWSECLAGLGTGGVIGAVYRPPRRQFIQLLALGAGFGLTTALLRRAQAWGKKRRAELEGGA</sequence>
<evidence type="ECO:0000313" key="3">
    <source>
        <dbReference type="Proteomes" id="UP000076842"/>
    </source>
</evidence>
<dbReference type="AlphaFoldDB" id="A0A165KC81"/>
<dbReference type="STRING" id="1353952.A0A165KC81"/>
<protein>
    <submittedName>
        <fullName evidence="2">Uncharacterized protein</fullName>
    </submittedName>
</protein>
<dbReference type="Proteomes" id="UP000076842">
    <property type="component" value="Unassembled WGS sequence"/>
</dbReference>
<evidence type="ECO:0000256" key="1">
    <source>
        <dbReference type="SAM" id="Phobius"/>
    </source>
</evidence>
<organism evidence="2 3">
    <name type="scientific">Calocera cornea HHB12733</name>
    <dbReference type="NCBI Taxonomy" id="1353952"/>
    <lineage>
        <taxon>Eukaryota</taxon>
        <taxon>Fungi</taxon>
        <taxon>Dikarya</taxon>
        <taxon>Basidiomycota</taxon>
        <taxon>Agaricomycotina</taxon>
        <taxon>Dacrymycetes</taxon>
        <taxon>Dacrymycetales</taxon>
        <taxon>Dacrymycetaceae</taxon>
        <taxon>Calocera</taxon>
    </lineage>
</organism>
<dbReference type="PANTHER" id="PTHR37852:SF1">
    <property type="entry name" value="HIG1 DOMAIN-CONTAINING PROTEIN"/>
    <property type="match status" value="1"/>
</dbReference>
<gene>
    <name evidence="2" type="ORF">CALCODRAFT_489493</name>
</gene>
<dbReference type="PANTHER" id="PTHR37852">
    <property type="entry name" value="YALI0B21208P"/>
    <property type="match status" value="1"/>
</dbReference>
<accession>A0A165KC81</accession>
<dbReference type="InParanoid" id="A0A165KC81"/>
<evidence type="ECO:0000313" key="2">
    <source>
        <dbReference type="EMBL" id="KZT62950.1"/>
    </source>
</evidence>
<keyword evidence="3" id="KW-1185">Reference proteome</keyword>
<feature type="transmembrane region" description="Helical" evidence="1">
    <location>
        <begin position="28"/>
        <end position="50"/>
    </location>
</feature>
<proteinExistence type="predicted"/>
<keyword evidence="1" id="KW-1133">Transmembrane helix</keyword>